<feature type="compositionally biased region" description="Polar residues" evidence="1">
    <location>
        <begin position="440"/>
        <end position="465"/>
    </location>
</feature>
<reference evidence="2" key="1">
    <citation type="journal article" date="2023" name="Mol. Biol. Evol.">
        <title>Third-Generation Sequencing Reveals the Adaptive Role of the Epigenome in Three Deep-Sea Polychaetes.</title>
        <authorList>
            <person name="Perez M."/>
            <person name="Aroh O."/>
            <person name="Sun Y."/>
            <person name="Lan Y."/>
            <person name="Juniper S.K."/>
            <person name="Young C.R."/>
            <person name="Angers B."/>
            <person name="Qian P.Y."/>
        </authorList>
    </citation>
    <scope>NUCLEOTIDE SEQUENCE</scope>
    <source>
        <strain evidence="2">R07B-5</strain>
    </source>
</reference>
<dbReference type="PANTHER" id="PTHR31807:SF37">
    <property type="entry name" value="HAUS AUGMIN-LIKE COMPLEX SUBUNIT 8"/>
    <property type="match status" value="1"/>
</dbReference>
<dbReference type="GO" id="GO:0005737">
    <property type="term" value="C:cytoplasm"/>
    <property type="evidence" value="ECO:0007669"/>
    <property type="project" value="TreeGrafter"/>
</dbReference>
<dbReference type="AlphaFoldDB" id="A0AAD9UFM2"/>
<feature type="compositionally biased region" description="Low complexity" evidence="1">
    <location>
        <begin position="337"/>
        <end position="372"/>
    </location>
</feature>
<sequence length="679" mass="74125">MQSKRALYKPASQQVGTREKRKPLAQGRLFLQKGPTVFSSDIELEKPSDHDLHPEIPGNREQSVTLLTSPCQGSRHLGPRGGDTGPQAGRKKLTTQSSETSLKDVPRHETPQASFTDSPKVARPSHSLELSDSDSDIAHRRNLSEVLLVDATRQTKGPDESEVDIQVGYVHSPAKVICHTSMSHKSSPEGDVTRARQVDVDVVPAMKRFDLSEHSDESEMIVLRPPQSRQAQSHRTAAGIIPTVADTDFPVRTTRPTDPPQAIRVSSRYMQTTKPNESRGPMKATDRGIMGEAVNSRLGRSAVSAAGRPNTTATKGAGKYSTPTRGRANVSGRTNKSTGSSGSLSFGGATRKAGGKKSTAAGSSFSSQFSSTPEVRGHAGNMSTSTNDTSMFHAPDGVDLSAIGPPCFTEGGSVEDSRYHQSAPRGRNAMDSRLDHSHRSSGSMRTKTTKESGTLTESMMESSAYQAPHHTKTKPPGDISQWQLDLKHGRYIQWVFLESKFRKSFLEQDREAMKEVHALWRETQELTAQSTQLDIERNRHKHLRNVDQSLDLQLVGLSPVAEAVGRLTREYETLAAALDTTRHQVAVKGVSVPHDQQQFADDLQRALCETQQLLGELSHMTRQQTPSVTTFSETIQAVEEIVSTELHELARCQELMSAASSLATHEASLLIQGIQSATT</sequence>
<dbReference type="GO" id="GO:0007098">
    <property type="term" value="P:centrosome cycle"/>
    <property type="evidence" value="ECO:0007669"/>
    <property type="project" value="TreeGrafter"/>
</dbReference>
<feature type="compositionally biased region" description="Basic and acidic residues" evidence="1">
    <location>
        <begin position="428"/>
        <end position="438"/>
    </location>
</feature>
<feature type="region of interest" description="Disordered" evidence="1">
    <location>
        <begin position="299"/>
        <end position="477"/>
    </location>
</feature>
<comment type="caution">
    <text evidence="2">The sequence shown here is derived from an EMBL/GenBank/DDBJ whole genome shotgun (WGS) entry which is preliminary data.</text>
</comment>
<gene>
    <name evidence="2" type="ORF">NP493_157g00007</name>
</gene>
<accession>A0AAD9UFM2</accession>
<dbReference type="Proteomes" id="UP001209878">
    <property type="component" value="Unassembled WGS sequence"/>
</dbReference>
<evidence type="ECO:0000313" key="2">
    <source>
        <dbReference type="EMBL" id="KAK2187667.1"/>
    </source>
</evidence>
<feature type="compositionally biased region" description="Basic and acidic residues" evidence="1">
    <location>
        <begin position="43"/>
        <end position="54"/>
    </location>
</feature>
<dbReference type="GO" id="GO:0051225">
    <property type="term" value="P:spindle assembly"/>
    <property type="evidence" value="ECO:0007669"/>
    <property type="project" value="TreeGrafter"/>
</dbReference>
<feature type="compositionally biased region" description="Basic and acidic residues" evidence="1">
    <location>
        <begin position="101"/>
        <end position="110"/>
    </location>
</feature>
<proteinExistence type="predicted"/>
<keyword evidence="3" id="KW-1185">Reference proteome</keyword>
<dbReference type="GO" id="GO:0008017">
    <property type="term" value="F:microtubule binding"/>
    <property type="evidence" value="ECO:0007669"/>
    <property type="project" value="TreeGrafter"/>
</dbReference>
<protein>
    <submittedName>
        <fullName evidence="2">Uncharacterized protein</fullName>
    </submittedName>
</protein>
<dbReference type="EMBL" id="JAODUO010000157">
    <property type="protein sequence ID" value="KAK2187667.1"/>
    <property type="molecule type" value="Genomic_DNA"/>
</dbReference>
<dbReference type="GO" id="GO:0005813">
    <property type="term" value="C:centrosome"/>
    <property type="evidence" value="ECO:0007669"/>
    <property type="project" value="TreeGrafter"/>
</dbReference>
<dbReference type="GO" id="GO:0005880">
    <property type="term" value="C:nuclear microtubule"/>
    <property type="evidence" value="ECO:0007669"/>
    <property type="project" value="TreeGrafter"/>
</dbReference>
<evidence type="ECO:0000313" key="3">
    <source>
        <dbReference type="Proteomes" id="UP001209878"/>
    </source>
</evidence>
<feature type="compositionally biased region" description="Polar residues" evidence="1">
    <location>
        <begin position="381"/>
        <end position="390"/>
    </location>
</feature>
<feature type="region of interest" description="Disordered" evidence="1">
    <location>
        <begin position="1"/>
        <end position="136"/>
    </location>
</feature>
<evidence type="ECO:0000256" key="1">
    <source>
        <dbReference type="SAM" id="MobiDB-lite"/>
    </source>
</evidence>
<organism evidence="2 3">
    <name type="scientific">Ridgeia piscesae</name>
    <name type="common">Tubeworm</name>
    <dbReference type="NCBI Taxonomy" id="27915"/>
    <lineage>
        <taxon>Eukaryota</taxon>
        <taxon>Metazoa</taxon>
        <taxon>Spiralia</taxon>
        <taxon>Lophotrochozoa</taxon>
        <taxon>Annelida</taxon>
        <taxon>Polychaeta</taxon>
        <taxon>Sedentaria</taxon>
        <taxon>Canalipalpata</taxon>
        <taxon>Sabellida</taxon>
        <taxon>Siboglinidae</taxon>
        <taxon>Ridgeia</taxon>
    </lineage>
</organism>
<feature type="compositionally biased region" description="Polar residues" evidence="1">
    <location>
        <begin position="60"/>
        <end position="72"/>
    </location>
</feature>
<name>A0AAD9UFM2_RIDPI</name>
<dbReference type="PANTHER" id="PTHR31807">
    <property type="entry name" value="AUGMIN FAMILY MEMBER"/>
    <property type="match status" value="1"/>
</dbReference>